<proteinExistence type="inferred from homology"/>
<keyword evidence="4 7" id="KW-0812">Transmembrane</keyword>
<evidence type="ECO:0000256" key="4">
    <source>
        <dbReference type="ARBA" id="ARBA00022692"/>
    </source>
</evidence>
<comment type="caution">
    <text evidence="8">The sequence shown here is derived from an EMBL/GenBank/DDBJ whole genome shotgun (WGS) entry which is preliminary data.</text>
</comment>
<dbReference type="InterPro" id="IPR050222">
    <property type="entry name" value="MATE_MdtK"/>
</dbReference>
<evidence type="ECO:0000256" key="6">
    <source>
        <dbReference type="ARBA" id="ARBA00023136"/>
    </source>
</evidence>
<feature type="transmembrane region" description="Helical" evidence="7">
    <location>
        <begin position="190"/>
        <end position="211"/>
    </location>
</feature>
<dbReference type="PANTHER" id="PTHR43298">
    <property type="entry name" value="MULTIDRUG RESISTANCE PROTEIN NORM-RELATED"/>
    <property type="match status" value="1"/>
</dbReference>
<evidence type="ECO:0000313" key="9">
    <source>
        <dbReference type="Proteomes" id="UP000246145"/>
    </source>
</evidence>
<comment type="similarity">
    <text evidence="2">Belongs to the multi antimicrobial extrusion (MATE) (TC 2.A.66.1) family.</text>
</comment>
<dbReference type="EMBL" id="QEKO01000001">
    <property type="protein sequence ID" value="PVY68027.1"/>
    <property type="molecule type" value="Genomic_DNA"/>
</dbReference>
<dbReference type="Proteomes" id="UP000246145">
    <property type="component" value="Unassembled WGS sequence"/>
</dbReference>
<dbReference type="GO" id="GO:0005886">
    <property type="term" value="C:plasma membrane"/>
    <property type="evidence" value="ECO:0007669"/>
    <property type="project" value="TreeGrafter"/>
</dbReference>
<evidence type="ECO:0000256" key="3">
    <source>
        <dbReference type="ARBA" id="ARBA00022448"/>
    </source>
</evidence>
<evidence type="ECO:0000256" key="7">
    <source>
        <dbReference type="SAM" id="Phobius"/>
    </source>
</evidence>
<dbReference type="GO" id="GO:0042910">
    <property type="term" value="F:xenobiotic transmembrane transporter activity"/>
    <property type="evidence" value="ECO:0007669"/>
    <property type="project" value="InterPro"/>
</dbReference>
<feature type="transmembrane region" description="Helical" evidence="7">
    <location>
        <begin position="353"/>
        <end position="371"/>
    </location>
</feature>
<protein>
    <submittedName>
        <fullName evidence="8">MATE family multidrug resistance protein</fullName>
    </submittedName>
</protein>
<name>A0A2U1CQ62_9BURK</name>
<organism evidence="8 9">
    <name type="scientific">Pusillimonas noertemannii</name>
    <dbReference type="NCBI Taxonomy" id="305977"/>
    <lineage>
        <taxon>Bacteria</taxon>
        <taxon>Pseudomonadati</taxon>
        <taxon>Pseudomonadota</taxon>
        <taxon>Betaproteobacteria</taxon>
        <taxon>Burkholderiales</taxon>
        <taxon>Alcaligenaceae</taxon>
        <taxon>Pusillimonas</taxon>
    </lineage>
</organism>
<dbReference type="PANTHER" id="PTHR43298:SF2">
    <property type="entry name" value="FMN_FAD EXPORTER YEEO-RELATED"/>
    <property type="match status" value="1"/>
</dbReference>
<feature type="transmembrane region" description="Helical" evidence="7">
    <location>
        <begin position="267"/>
        <end position="285"/>
    </location>
</feature>
<keyword evidence="3" id="KW-0813">Transport</keyword>
<comment type="subcellular location">
    <subcellularLocation>
        <location evidence="1">Membrane</location>
        <topology evidence="1">Multi-pass membrane protein</topology>
    </subcellularLocation>
</comment>
<dbReference type="GO" id="GO:0015297">
    <property type="term" value="F:antiporter activity"/>
    <property type="evidence" value="ECO:0007669"/>
    <property type="project" value="InterPro"/>
</dbReference>
<feature type="transmembrane region" description="Helical" evidence="7">
    <location>
        <begin position="161"/>
        <end position="184"/>
    </location>
</feature>
<keyword evidence="5 7" id="KW-1133">Transmembrane helix</keyword>
<feature type="transmembrane region" description="Helical" evidence="7">
    <location>
        <begin position="311"/>
        <end position="333"/>
    </location>
</feature>
<reference evidence="8 9" key="1">
    <citation type="submission" date="2018-04" db="EMBL/GenBank/DDBJ databases">
        <title>Genomic Encyclopedia of Type Strains, Phase IV (KMG-IV): sequencing the most valuable type-strain genomes for metagenomic binning, comparative biology and taxonomic classification.</title>
        <authorList>
            <person name="Goeker M."/>
        </authorList>
    </citation>
    <scope>NUCLEOTIDE SEQUENCE [LARGE SCALE GENOMIC DNA]</scope>
    <source>
        <strain evidence="8 9">DSM 10065</strain>
    </source>
</reference>
<evidence type="ECO:0000256" key="1">
    <source>
        <dbReference type="ARBA" id="ARBA00004141"/>
    </source>
</evidence>
<keyword evidence="6 7" id="KW-0472">Membrane</keyword>
<dbReference type="CDD" id="cd13136">
    <property type="entry name" value="MATE_DinF_like"/>
    <property type="match status" value="1"/>
</dbReference>
<feature type="transmembrane region" description="Helical" evidence="7">
    <location>
        <begin position="44"/>
        <end position="66"/>
    </location>
</feature>
<evidence type="ECO:0000256" key="5">
    <source>
        <dbReference type="ARBA" id="ARBA00022989"/>
    </source>
</evidence>
<dbReference type="AlphaFoldDB" id="A0A2U1CQ62"/>
<dbReference type="InterPro" id="IPR044644">
    <property type="entry name" value="DinF-like"/>
</dbReference>
<keyword evidence="9" id="KW-1185">Reference proteome</keyword>
<evidence type="ECO:0000256" key="2">
    <source>
        <dbReference type="ARBA" id="ARBA00010199"/>
    </source>
</evidence>
<evidence type="ECO:0000313" key="8">
    <source>
        <dbReference type="EMBL" id="PVY68027.1"/>
    </source>
</evidence>
<dbReference type="InterPro" id="IPR002528">
    <property type="entry name" value="MATE_fam"/>
</dbReference>
<dbReference type="NCBIfam" id="TIGR00797">
    <property type="entry name" value="matE"/>
    <property type="match status" value="1"/>
</dbReference>
<accession>A0A2U1CQ62</accession>
<feature type="transmembrane region" description="Helical" evidence="7">
    <location>
        <begin position="137"/>
        <end position="154"/>
    </location>
</feature>
<dbReference type="STRING" id="1231391.GCA_000308195_01225"/>
<feature type="transmembrane region" description="Helical" evidence="7">
    <location>
        <begin position="86"/>
        <end position="107"/>
    </location>
</feature>
<dbReference type="OrthoDB" id="9789527at2"/>
<feature type="transmembrane region" description="Helical" evidence="7">
    <location>
        <begin position="12"/>
        <end position="32"/>
    </location>
</feature>
<gene>
    <name evidence="8" type="ORF">C7440_0414</name>
</gene>
<dbReference type="RefSeq" id="WP_116517292.1">
    <property type="nucleotide sequence ID" value="NZ_JACCEX010000001.1"/>
</dbReference>
<feature type="transmembrane region" description="Helical" evidence="7">
    <location>
        <begin position="383"/>
        <end position="405"/>
    </location>
</feature>
<sequence length="449" mass="48101">MTSAHPISYRKVLYLAVPIILANLTQPLMSAVDTAVAGHLPGAHHLAGVALGSLFFNLLFWVFGFLRMGTTGVVAQYFGAGKAESIVLTVGRGVLLAVAIGLLILLLQRPLINGGLALLGASNEAAEQARLYAYGRVWSAPFTLTNYVILGWLLGCQRVRIALAIQILINIVNLAAVLAFVYGLDWGVSGIGRATALADFSGMAVGAVLLWRSYRPQLDAIRWIEIFEPTALRRLVQINGHIFIRTACLLATFAWFTHLGARQGDALLAANAILMNFLSFTSYGLDGFAHAAETLAGAAVGRRNARQLARVIRVCMVWGLIGSVMYTLVYSSAGTQLIGLLTDQPEIASLARLYLVWAVLAPLVSMPAYLYDGVFIGATRTKPLMLIMLGCSAAFLALSLALLPLLGNHGLWLSFLIFNGLRGAGLKLALGPSIYRQMEEPSGSPVHTG</sequence>
<dbReference type="Pfam" id="PF01554">
    <property type="entry name" value="MatE"/>
    <property type="match status" value="2"/>
</dbReference>
<feature type="transmembrane region" description="Helical" evidence="7">
    <location>
        <begin position="242"/>
        <end position="261"/>
    </location>
</feature>